<comment type="similarity">
    <text evidence="7">Belongs to the binding-protein-dependent transport system permease family.</text>
</comment>
<feature type="transmembrane region" description="Helical" evidence="7">
    <location>
        <begin position="12"/>
        <end position="30"/>
    </location>
</feature>
<dbReference type="InterPro" id="IPR000515">
    <property type="entry name" value="MetI-like"/>
</dbReference>
<keyword evidence="4 7" id="KW-0812">Transmembrane</keyword>
<dbReference type="Gene3D" id="1.10.3720.10">
    <property type="entry name" value="MetI-like"/>
    <property type="match status" value="1"/>
</dbReference>
<feature type="transmembrane region" description="Helical" evidence="7">
    <location>
        <begin position="95"/>
        <end position="115"/>
    </location>
</feature>
<evidence type="ECO:0000256" key="2">
    <source>
        <dbReference type="ARBA" id="ARBA00022448"/>
    </source>
</evidence>
<dbReference type="PANTHER" id="PTHR43163:SF6">
    <property type="entry name" value="DIPEPTIDE TRANSPORT SYSTEM PERMEASE PROTEIN DPPB-RELATED"/>
    <property type="match status" value="1"/>
</dbReference>
<evidence type="ECO:0000256" key="3">
    <source>
        <dbReference type="ARBA" id="ARBA00022475"/>
    </source>
</evidence>
<dbReference type="PROSITE" id="PS50928">
    <property type="entry name" value="ABC_TM1"/>
    <property type="match status" value="1"/>
</dbReference>
<dbReference type="Pfam" id="PF00528">
    <property type="entry name" value="BPD_transp_1"/>
    <property type="match status" value="1"/>
</dbReference>
<dbReference type="PANTHER" id="PTHR43163">
    <property type="entry name" value="DIPEPTIDE TRANSPORT SYSTEM PERMEASE PROTEIN DPPB-RELATED"/>
    <property type="match status" value="1"/>
</dbReference>
<feature type="transmembrane region" description="Helical" evidence="7">
    <location>
        <begin position="127"/>
        <end position="153"/>
    </location>
</feature>
<evidence type="ECO:0000256" key="6">
    <source>
        <dbReference type="ARBA" id="ARBA00023136"/>
    </source>
</evidence>
<evidence type="ECO:0000256" key="7">
    <source>
        <dbReference type="RuleBase" id="RU363032"/>
    </source>
</evidence>
<evidence type="ECO:0000313" key="9">
    <source>
        <dbReference type="EMBL" id="MFI6505857.1"/>
    </source>
</evidence>
<comment type="subcellular location">
    <subcellularLocation>
        <location evidence="1 7">Cell membrane</location>
        <topology evidence="1 7">Multi-pass membrane protein</topology>
    </subcellularLocation>
</comment>
<evidence type="ECO:0000313" key="10">
    <source>
        <dbReference type="Proteomes" id="UP001612741"/>
    </source>
</evidence>
<feature type="domain" description="ABC transmembrane type-1" evidence="8">
    <location>
        <begin position="95"/>
        <end position="295"/>
    </location>
</feature>
<evidence type="ECO:0000256" key="1">
    <source>
        <dbReference type="ARBA" id="ARBA00004651"/>
    </source>
</evidence>
<reference evidence="9 10" key="1">
    <citation type="submission" date="2024-10" db="EMBL/GenBank/DDBJ databases">
        <title>The Natural Products Discovery Center: Release of the First 8490 Sequenced Strains for Exploring Actinobacteria Biosynthetic Diversity.</title>
        <authorList>
            <person name="Kalkreuter E."/>
            <person name="Kautsar S.A."/>
            <person name="Yang D."/>
            <person name="Bader C.D."/>
            <person name="Teijaro C.N."/>
            <person name="Fluegel L."/>
            <person name="Davis C.M."/>
            <person name="Simpson J.R."/>
            <person name="Lauterbach L."/>
            <person name="Steele A.D."/>
            <person name="Gui C."/>
            <person name="Meng S."/>
            <person name="Li G."/>
            <person name="Viehrig K."/>
            <person name="Ye F."/>
            <person name="Su P."/>
            <person name="Kiefer A.F."/>
            <person name="Nichols A."/>
            <person name="Cepeda A.J."/>
            <person name="Yan W."/>
            <person name="Fan B."/>
            <person name="Jiang Y."/>
            <person name="Adhikari A."/>
            <person name="Zheng C.-J."/>
            <person name="Schuster L."/>
            <person name="Cowan T.M."/>
            <person name="Smanski M.J."/>
            <person name="Chevrette M.G."/>
            <person name="De Carvalho L.P.S."/>
            <person name="Shen B."/>
        </authorList>
    </citation>
    <scope>NUCLEOTIDE SEQUENCE [LARGE SCALE GENOMIC DNA]</scope>
    <source>
        <strain evidence="9 10">NPDC050545</strain>
    </source>
</reference>
<keyword evidence="5 7" id="KW-1133">Transmembrane helix</keyword>
<feature type="transmembrane region" description="Helical" evidence="7">
    <location>
        <begin position="231"/>
        <end position="256"/>
    </location>
</feature>
<accession>A0ABW7ZCG2</accession>
<feature type="transmembrane region" description="Helical" evidence="7">
    <location>
        <begin position="276"/>
        <end position="302"/>
    </location>
</feature>
<keyword evidence="10" id="KW-1185">Reference proteome</keyword>
<evidence type="ECO:0000256" key="4">
    <source>
        <dbReference type="ARBA" id="ARBA00022692"/>
    </source>
</evidence>
<sequence>MAGLLLRRLGALILTLLVASVVIFGALYLAPGDPATLLVGNKATPAGLQHVRELYRLDDPVHVRYWHWLTGALRGDLGESFTYKQSVWSLIEGRIGTSVLLIGYASVLVLVLGIASGIAGGLHHRAGAAITVVTGVGLATPTYVAAIFLITAFAVELGWFPVFGDGAGLPDRLYHLTLPAAALALTSTAFVAQMTKAAVREEALREHVECARSRGLGEGVIVRRHVLRNALIPITTVAGLTVAGFVAGTVVVEQAFRLDGIGSLLVQATASRDFALVQGICLLLVVVFVVVNVGVDLVNAALDPRLQARRSA</sequence>
<dbReference type="InterPro" id="IPR045621">
    <property type="entry name" value="BPD_transp_1_N"/>
</dbReference>
<dbReference type="SUPFAM" id="SSF161098">
    <property type="entry name" value="MetI-like"/>
    <property type="match status" value="1"/>
</dbReference>
<keyword evidence="3" id="KW-1003">Cell membrane</keyword>
<organism evidence="9 10">
    <name type="scientific">Nonomuraea typhae</name>
    <dbReference type="NCBI Taxonomy" id="2603600"/>
    <lineage>
        <taxon>Bacteria</taxon>
        <taxon>Bacillati</taxon>
        <taxon>Actinomycetota</taxon>
        <taxon>Actinomycetes</taxon>
        <taxon>Streptosporangiales</taxon>
        <taxon>Streptosporangiaceae</taxon>
        <taxon>Nonomuraea</taxon>
    </lineage>
</organism>
<evidence type="ECO:0000256" key="5">
    <source>
        <dbReference type="ARBA" id="ARBA00022989"/>
    </source>
</evidence>
<dbReference type="RefSeq" id="WP_397092273.1">
    <property type="nucleotide sequence ID" value="NZ_JBITGY010000025.1"/>
</dbReference>
<protein>
    <submittedName>
        <fullName evidence="9">ABC transporter permease</fullName>
    </submittedName>
</protein>
<dbReference type="EMBL" id="JBITGY010000025">
    <property type="protein sequence ID" value="MFI6505857.1"/>
    <property type="molecule type" value="Genomic_DNA"/>
</dbReference>
<dbReference type="Proteomes" id="UP001612741">
    <property type="component" value="Unassembled WGS sequence"/>
</dbReference>
<keyword evidence="2 7" id="KW-0813">Transport</keyword>
<feature type="transmembrane region" description="Helical" evidence="7">
    <location>
        <begin position="173"/>
        <end position="192"/>
    </location>
</feature>
<name>A0ABW7ZCG2_9ACTN</name>
<keyword evidence="6 7" id="KW-0472">Membrane</keyword>
<dbReference type="InterPro" id="IPR035906">
    <property type="entry name" value="MetI-like_sf"/>
</dbReference>
<dbReference type="CDD" id="cd06261">
    <property type="entry name" value="TM_PBP2"/>
    <property type="match status" value="1"/>
</dbReference>
<comment type="caution">
    <text evidence="9">The sequence shown here is derived from an EMBL/GenBank/DDBJ whole genome shotgun (WGS) entry which is preliminary data.</text>
</comment>
<dbReference type="Pfam" id="PF19300">
    <property type="entry name" value="BPD_transp_1_N"/>
    <property type="match status" value="1"/>
</dbReference>
<gene>
    <name evidence="9" type="ORF">ACIBG2_51375</name>
</gene>
<evidence type="ECO:0000259" key="8">
    <source>
        <dbReference type="PROSITE" id="PS50928"/>
    </source>
</evidence>
<proteinExistence type="inferred from homology"/>